<proteinExistence type="predicted"/>
<gene>
    <name evidence="1" type="ORF">GCM10017567_53630</name>
</gene>
<sequence length="141" mass="15929">MPRRRPGTLRRLRRLDVAGPPPAKIPYLSRREQRQLAFAEVDAGLVPGAVAGALRRWQNRTRPPIRLSLPDCPCPACDPLQDRLELAEMLSALPRRERALIGAELAKADGRYRAQTLPDPFGTSPWWFACRLIDQNGWGRL</sequence>
<reference evidence="2" key="1">
    <citation type="journal article" date="2019" name="Int. J. Syst. Evol. Microbiol.">
        <title>The Global Catalogue of Microorganisms (GCM) 10K type strain sequencing project: providing services to taxonomists for standard genome sequencing and annotation.</title>
        <authorList>
            <consortium name="The Broad Institute Genomics Platform"/>
            <consortium name="The Broad Institute Genome Sequencing Center for Infectious Disease"/>
            <person name="Wu L."/>
            <person name="Ma J."/>
        </authorList>
    </citation>
    <scope>NUCLEOTIDE SEQUENCE [LARGE SCALE GENOMIC DNA]</scope>
    <source>
        <strain evidence="2">CGMCC 4.7680</strain>
    </source>
</reference>
<accession>A0ABQ3KLP5</accession>
<organism evidence="1 2">
    <name type="scientific">Amycolatopsis bullii</name>
    <dbReference type="NCBI Taxonomy" id="941987"/>
    <lineage>
        <taxon>Bacteria</taxon>
        <taxon>Bacillati</taxon>
        <taxon>Actinomycetota</taxon>
        <taxon>Actinomycetes</taxon>
        <taxon>Pseudonocardiales</taxon>
        <taxon>Pseudonocardiaceae</taxon>
        <taxon>Amycolatopsis</taxon>
    </lineage>
</organism>
<protein>
    <submittedName>
        <fullName evidence="1">Uncharacterized protein</fullName>
    </submittedName>
</protein>
<dbReference type="RefSeq" id="WP_191314086.1">
    <property type="nucleotide sequence ID" value="NZ_BNAW01000027.1"/>
</dbReference>
<comment type="caution">
    <text evidence="1">The sequence shown here is derived from an EMBL/GenBank/DDBJ whole genome shotgun (WGS) entry which is preliminary data.</text>
</comment>
<evidence type="ECO:0000313" key="2">
    <source>
        <dbReference type="Proteomes" id="UP000649955"/>
    </source>
</evidence>
<keyword evidence="2" id="KW-1185">Reference proteome</keyword>
<name>A0ABQ3KLP5_9PSEU</name>
<dbReference type="Proteomes" id="UP000649955">
    <property type="component" value="Unassembled WGS sequence"/>
</dbReference>
<evidence type="ECO:0000313" key="1">
    <source>
        <dbReference type="EMBL" id="GHG27461.1"/>
    </source>
</evidence>
<dbReference type="EMBL" id="BNAW01000027">
    <property type="protein sequence ID" value="GHG27461.1"/>
    <property type="molecule type" value="Genomic_DNA"/>
</dbReference>